<dbReference type="PANTHER" id="PTHR43094">
    <property type="entry name" value="AMINOTRANSFERASE"/>
    <property type="match status" value="1"/>
</dbReference>
<dbReference type="InterPro" id="IPR015424">
    <property type="entry name" value="PyrdxlP-dep_Trfase"/>
</dbReference>
<dbReference type="InterPro" id="IPR015422">
    <property type="entry name" value="PyrdxlP-dep_Trfase_small"/>
</dbReference>
<dbReference type="SUPFAM" id="SSF53383">
    <property type="entry name" value="PLP-dependent transferases"/>
    <property type="match status" value="1"/>
</dbReference>
<dbReference type="RefSeq" id="WP_055743294.1">
    <property type="nucleotide sequence ID" value="NZ_LJJB01000007.1"/>
</dbReference>
<dbReference type="Proteomes" id="UP000051063">
    <property type="component" value="Unassembled WGS sequence"/>
</dbReference>
<organism evidence="4 5">
    <name type="scientific">Brevibacillus choshinensis</name>
    <dbReference type="NCBI Taxonomy" id="54911"/>
    <lineage>
        <taxon>Bacteria</taxon>
        <taxon>Bacillati</taxon>
        <taxon>Bacillota</taxon>
        <taxon>Bacilli</taxon>
        <taxon>Bacillales</taxon>
        <taxon>Paenibacillaceae</taxon>
        <taxon>Brevibacillus</taxon>
    </lineage>
</organism>
<dbReference type="Pfam" id="PF00202">
    <property type="entry name" value="Aminotran_3"/>
    <property type="match status" value="1"/>
</dbReference>
<proteinExistence type="inferred from homology"/>
<protein>
    <recommendedName>
        <fullName evidence="6">Aminotransferase class III</fullName>
    </recommendedName>
</protein>
<dbReference type="NCBIfam" id="NF005685">
    <property type="entry name" value="PRK07483.1"/>
    <property type="match status" value="1"/>
</dbReference>
<dbReference type="Gene3D" id="3.40.640.10">
    <property type="entry name" value="Type I PLP-dependent aspartate aminotransferase-like (Major domain)"/>
    <property type="match status" value="1"/>
</dbReference>
<reference evidence="4 5" key="1">
    <citation type="submission" date="2015-09" db="EMBL/GenBank/DDBJ databases">
        <title>Genome sequencing project for genomic taxonomy and phylogenomics of Bacillus-like bacteria.</title>
        <authorList>
            <person name="Liu B."/>
            <person name="Wang J."/>
            <person name="Zhu Y."/>
            <person name="Liu G."/>
            <person name="Chen Q."/>
            <person name="Chen Z."/>
            <person name="Lan J."/>
            <person name="Che J."/>
            <person name="Ge C."/>
            <person name="Shi H."/>
            <person name="Pan Z."/>
            <person name="Liu X."/>
        </authorList>
    </citation>
    <scope>NUCLEOTIDE SEQUENCE [LARGE SCALE GENOMIC DNA]</scope>
    <source>
        <strain evidence="4 5">DSM 8552</strain>
    </source>
</reference>
<evidence type="ECO:0000313" key="5">
    <source>
        <dbReference type="Proteomes" id="UP000051063"/>
    </source>
</evidence>
<evidence type="ECO:0000313" key="4">
    <source>
        <dbReference type="EMBL" id="KQL48998.1"/>
    </source>
</evidence>
<evidence type="ECO:0000256" key="3">
    <source>
        <dbReference type="RuleBase" id="RU003560"/>
    </source>
</evidence>
<comment type="caution">
    <text evidence="4">The sequence shown here is derived from an EMBL/GenBank/DDBJ whole genome shotgun (WGS) entry which is preliminary data.</text>
</comment>
<dbReference type="InterPro" id="IPR015421">
    <property type="entry name" value="PyrdxlP-dep_Trfase_major"/>
</dbReference>
<gene>
    <name evidence="4" type="ORF">AN963_04235</name>
</gene>
<accession>A0ABR5NBU3</accession>
<dbReference type="InterPro" id="IPR005814">
    <property type="entry name" value="Aminotrans_3"/>
</dbReference>
<dbReference type="PANTHER" id="PTHR43094:SF1">
    <property type="entry name" value="AMINOTRANSFERASE CLASS-III"/>
    <property type="match status" value="1"/>
</dbReference>
<dbReference type="PIRSF" id="PIRSF000521">
    <property type="entry name" value="Transaminase_4ab_Lys_Orn"/>
    <property type="match status" value="1"/>
</dbReference>
<keyword evidence="5" id="KW-1185">Reference proteome</keyword>
<dbReference type="InterPro" id="IPR049704">
    <property type="entry name" value="Aminotrans_3_PPA_site"/>
</dbReference>
<evidence type="ECO:0000256" key="2">
    <source>
        <dbReference type="ARBA" id="ARBA00022898"/>
    </source>
</evidence>
<keyword evidence="2 3" id="KW-0663">Pyridoxal phosphate</keyword>
<evidence type="ECO:0000256" key="1">
    <source>
        <dbReference type="ARBA" id="ARBA00008954"/>
    </source>
</evidence>
<dbReference type="PROSITE" id="PS00600">
    <property type="entry name" value="AA_TRANSFER_CLASS_3"/>
    <property type="match status" value="1"/>
</dbReference>
<comment type="similarity">
    <text evidence="1 3">Belongs to the class-III pyridoxal-phosphate-dependent aminotransferase family.</text>
</comment>
<name>A0ABR5NBU3_BRECH</name>
<sequence length="450" mass="48874">MERSYVIKPELGKNYPVISHGKGIYLYDKEGKRYIDGSSGAVTASIGHAVDEVVEAMYAQGKEVSFAYRSHFSSDAVEQLGAKLAEWAPGSLNWTFFVSSGSEATETAQKIAIQYWQEKGKSTKNRIISRWMSYHGITMGALSMSGHVLRRKRFVPLLEDYPAITGPYPYRKPEGMSLEEYGLQCANELETAILRVGPDQVAAFIAEPVIGATAGAVVPPDGYFQRIREICDKYDVLFIADEVMTGVGRTGKAFGVDHWGVVPDMITLGKGMSAGYTPMAATIVSEEIIETITKGTGLIMAGHTYSANPQSAAVSLAVLNYVEKHHLIQKSAEQGAYLLQRLQELAEELPLIGDARGLGMLCGLEFVKNKQTKEPFELSKNVSGKVIAKAFEKGLLVYPAVGGIEGVAGDCVILAPPLTITKEEIDELISILKAAIESVQQELQEQALIG</sequence>
<dbReference type="NCBIfam" id="NF005375">
    <property type="entry name" value="PRK06917.1"/>
    <property type="match status" value="1"/>
</dbReference>
<dbReference type="Gene3D" id="3.90.1150.10">
    <property type="entry name" value="Aspartate Aminotransferase, domain 1"/>
    <property type="match status" value="1"/>
</dbReference>
<dbReference type="CDD" id="cd00610">
    <property type="entry name" value="OAT_like"/>
    <property type="match status" value="1"/>
</dbReference>
<evidence type="ECO:0008006" key="6">
    <source>
        <dbReference type="Google" id="ProtNLM"/>
    </source>
</evidence>
<dbReference type="EMBL" id="LJJB01000007">
    <property type="protein sequence ID" value="KQL48998.1"/>
    <property type="molecule type" value="Genomic_DNA"/>
</dbReference>